<feature type="signal peptide" evidence="1">
    <location>
        <begin position="1"/>
        <end position="17"/>
    </location>
</feature>
<keyword evidence="1" id="KW-0732">Signal</keyword>
<feature type="chain" id="PRO_5041347647" description="Secreted protein" evidence="1">
    <location>
        <begin position="18"/>
        <end position="85"/>
    </location>
</feature>
<protein>
    <recommendedName>
        <fullName evidence="4">Secreted protein</fullName>
    </recommendedName>
</protein>
<sequence length="85" mass="9727">MSLTLRTFLYLLGPSSSLPTSITRTQCLSSSIGMVAHTQLLCSLRTWLTLHLILLGPKHPWLWYRPNTPRFHRVDAKSKRPSRPS</sequence>
<proteinExistence type="predicted"/>
<accession>A0AA39UK27</accession>
<comment type="caution">
    <text evidence="2">The sequence shown here is derived from an EMBL/GenBank/DDBJ whole genome shotgun (WGS) entry which is preliminary data.</text>
</comment>
<gene>
    <name evidence="2" type="ORF">EDD18DRAFT_1181960</name>
</gene>
<keyword evidence="3" id="KW-1185">Reference proteome</keyword>
<organism evidence="2 3">
    <name type="scientific">Armillaria luteobubalina</name>
    <dbReference type="NCBI Taxonomy" id="153913"/>
    <lineage>
        <taxon>Eukaryota</taxon>
        <taxon>Fungi</taxon>
        <taxon>Dikarya</taxon>
        <taxon>Basidiomycota</taxon>
        <taxon>Agaricomycotina</taxon>
        <taxon>Agaricomycetes</taxon>
        <taxon>Agaricomycetidae</taxon>
        <taxon>Agaricales</taxon>
        <taxon>Marasmiineae</taxon>
        <taxon>Physalacriaceae</taxon>
        <taxon>Armillaria</taxon>
    </lineage>
</organism>
<dbReference type="Proteomes" id="UP001175228">
    <property type="component" value="Unassembled WGS sequence"/>
</dbReference>
<evidence type="ECO:0008006" key="4">
    <source>
        <dbReference type="Google" id="ProtNLM"/>
    </source>
</evidence>
<dbReference type="AlphaFoldDB" id="A0AA39UK27"/>
<evidence type="ECO:0000313" key="2">
    <source>
        <dbReference type="EMBL" id="KAK0492642.1"/>
    </source>
</evidence>
<name>A0AA39UK27_9AGAR</name>
<evidence type="ECO:0000256" key="1">
    <source>
        <dbReference type="SAM" id="SignalP"/>
    </source>
</evidence>
<dbReference type="EMBL" id="JAUEPU010000028">
    <property type="protein sequence ID" value="KAK0492642.1"/>
    <property type="molecule type" value="Genomic_DNA"/>
</dbReference>
<evidence type="ECO:0000313" key="3">
    <source>
        <dbReference type="Proteomes" id="UP001175228"/>
    </source>
</evidence>
<reference evidence="2" key="1">
    <citation type="submission" date="2023-06" db="EMBL/GenBank/DDBJ databases">
        <authorList>
            <consortium name="Lawrence Berkeley National Laboratory"/>
            <person name="Ahrendt S."/>
            <person name="Sahu N."/>
            <person name="Indic B."/>
            <person name="Wong-Bajracharya J."/>
            <person name="Merenyi Z."/>
            <person name="Ke H.-M."/>
            <person name="Monk M."/>
            <person name="Kocsube S."/>
            <person name="Drula E."/>
            <person name="Lipzen A."/>
            <person name="Balint B."/>
            <person name="Henrissat B."/>
            <person name="Andreopoulos B."/>
            <person name="Martin F.M."/>
            <person name="Harder C.B."/>
            <person name="Rigling D."/>
            <person name="Ford K.L."/>
            <person name="Foster G.D."/>
            <person name="Pangilinan J."/>
            <person name="Papanicolaou A."/>
            <person name="Barry K."/>
            <person name="LaButti K."/>
            <person name="Viragh M."/>
            <person name="Koriabine M."/>
            <person name="Yan M."/>
            <person name="Riley R."/>
            <person name="Champramary S."/>
            <person name="Plett K.L."/>
            <person name="Tsai I.J."/>
            <person name="Slot J."/>
            <person name="Sipos G."/>
            <person name="Plett J."/>
            <person name="Nagy L.G."/>
            <person name="Grigoriev I.V."/>
        </authorList>
    </citation>
    <scope>NUCLEOTIDE SEQUENCE</scope>
    <source>
        <strain evidence="2">HWK02</strain>
    </source>
</reference>